<reference evidence="5 6" key="1">
    <citation type="submission" date="2019-10" db="EMBL/GenBank/DDBJ databases">
        <authorList>
            <person name="Wolf R A."/>
        </authorList>
    </citation>
    <scope>NUCLEOTIDE SEQUENCE [LARGE SCALE GENOMIC DNA]</scope>
    <source>
        <strain evidence="5">Collinsella_aerofaciens_DSM_13712</strain>
    </source>
</reference>
<dbReference type="PANTHER" id="PTHR30349:SF64">
    <property type="entry name" value="PROPHAGE INTEGRASE INTD-RELATED"/>
    <property type="match status" value="1"/>
</dbReference>
<comment type="similarity">
    <text evidence="1">Belongs to the 'phage' integrase family.</text>
</comment>
<dbReference type="InterPro" id="IPR010998">
    <property type="entry name" value="Integrase_recombinase_N"/>
</dbReference>
<dbReference type="CDD" id="cd01189">
    <property type="entry name" value="INT_ICEBs1_C_like"/>
    <property type="match status" value="1"/>
</dbReference>
<dbReference type="GO" id="GO:0015074">
    <property type="term" value="P:DNA integration"/>
    <property type="evidence" value="ECO:0007669"/>
    <property type="project" value="InterPro"/>
</dbReference>
<dbReference type="PROSITE" id="PS51898">
    <property type="entry name" value="TYR_RECOMBINASE"/>
    <property type="match status" value="1"/>
</dbReference>
<dbReference type="InterPro" id="IPR050090">
    <property type="entry name" value="Tyrosine_recombinase_XerCD"/>
</dbReference>
<evidence type="ECO:0000313" key="6">
    <source>
        <dbReference type="Proteomes" id="UP000368032"/>
    </source>
</evidence>
<dbReference type="Proteomes" id="UP000368032">
    <property type="component" value="Unassembled WGS sequence"/>
</dbReference>
<dbReference type="GO" id="GO:0006310">
    <property type="term" value="P:DNA recombination"/>
    <property type="evidence" value="ECO:0007669"/>
    <property type="project" value="UniProtKB-KW"/>
</dbReference>
<dbReference type="SUPFAM" id="SSF56349">
    <property type="entry name" value="DNA breaking-rejoining enzymes"/>
    <property type="match status" value="1"/>
</dbReference>
<dbReference type="GO" id="GO:0003677">
    <property type="term" value="F:DNA binding"/>
    <property type="evidence" value="ECO:0007669"/>
    <property type="project" value="UniProtKB-KW"/>
</dbReference>
<dbReference type="RefSeq" id="WP_152068487.1">
    <property type="nucleotide sequence ID" value="NZ_CABWIF010000055.1"/>
</dbReference>
<sequence length="327" mass="36440">MGSPLAYEREGLDIRHIRELFGNPDLTRLKSDDVRAAYAKARKEGRFSESEIRRIHIKLKQVMEDAVDNDLVGKNPCRGVKLPKQNVEARKALSADEAARLLAVLLEEKPSSFITCTMLLLLCGLRKGEALGLSWEDYDPDAKTLRIVKQYTNDRTLRPPKSKMSRRKISVGNELADYLDRWKAIQRSEFDSFAVGQTGETPIVHSIGVVDAANGKRALVTRMDGHNYSRAFRLFAAKNGFGTFEESREVIGSDGVKRTRYTGYSGLKPHELRHTQATLLVGANADIKTIQARLGHASPSTTLSIYSHFIEANDQKAASVLDNLLKG</sequence>
<dbReference type="Pfam" id="PF00589">
    <property type="entry name" value="Phage_integrase"/>
    <property type="match status" value="1"/>
</dbReference>
<dbReference type="PANTHER" id="PTHR30349">
    <property type="entry name" value="PHAGE INTEGRASE-RELATED"/>
    <property type="match status" value="1"/>
</dbReference>
<proteinExistence type="inferred from homology"/>
<evidence type="ECO:0000256" key="3">
    <source>
        <dbReference type="ARBA" id="ARBA00023172"/>
    </source>
</evidence>
<name>A0A5K1JGE5_9ACTN</name>
<dbReference type="InterPro" id="IPR013762">
    <property type="entry name" value="Integrase-like_cat_sf"/>
</dbReference>
<accession>A0A5K1JGE5</accession>
<evidence type="ECO:0000259" key="4">
    <source>
        <dbReference type="PROSITE" id="PS51898"/>
    </source>
</evidence>
<dbReference type="AlphaFoldDB" id="A0A5K1JGE5"/>
<organism evidence="5 6">
    <name type="scientific">Collinsella aerofaciens</name>
    <dbReference type="NCBI Taxonomy" id="74426"/>
    <lineage>
        <taxon>Bacteria</taxon>
        <taxon>Bacillati</taxon>
        <taxon>Actinomycetota</taxon>
        <taxon>Coriobacteriia</taxon>
        <taxon>Coriobacteriales</taxon>
        <taxon>Coriobacteriaceae</taxon>
        <taxon>Collinsella</taxon>
    </lineage>
</organism>
<dbReference type="InterPro" id="IPR011010">
    <property type="entry name" value="DNA_brk_join_enz"/>
</dbReference>
<evidence type="ECO:0000256" key="2">
    <source>
        <dbReference type="ARBA" id="ARBA00023125"/>
    </source>
</evidence>
<keyword evidence="3" id="KW-0233">DNA recombination</keyword>
<evidence type="ECO:0000256" key="1">
    <source>
        <dbReference type="ARBA" id="ARBA00008857"/>
    </source>
</evidence>
<feature type="domain" description="Tyr recombinase" evidence="4">
    <location>
        <begin position="88"/>
        <end position="319"/>
    </location>
</feature>
<dbReference type="EMBL" id="CABWIF010000055">
    <property type="protein sequence ID" value="VWM03681.1"/>
    <property type="molecule type" value="Genomic_DNA"/>
</dbReference>
<gene>
    <name evidence="5" type="primary">xerC_1</name>
    <name evidence="5" type="ORF">CKJAJONC_00783</name>
</gene>
<dbReference type="Gene3D" id="1.10.443.10">
    <property type="entry name" value="Intergrase catalytic core"/>
    <property type="match status" value="1"/>
</dbReference>
<dbReference type="Gene3D" id="1.10.150.130">
    <property type="match status" value="1"/>
</dbReference>
<keyword evidence="2" id="KW-0238">DNA-binding</keyword>
<protein>
    <submittedName>
        <fullName evidence="5">Tyrosine recombinase XerC</fullName>
    </submittedName>
</protein>
<dbReference type="InterPro" id="IPR002104">
    <property type="entry name" value="Integrase_catalytic"/>
</dbReference>
<evidence type="ECO:0000313" key="5">
    <source>
        <dbReference type="EMBL" id="VWM03681.1"/>
    </source>
</evidence>